<dbReference type="InterPro" id="IPR005115">
    <property type="entry name" value="Gly_transporter"/>
</dbReference>
<feature type="transmembrane region" description="Helical" evidence="7">
    <location>
        <begin position="119"/>
        <end position="139"/>
    </location>
</feature>
<feature type="transmembrane region" description="Helical" evidence="7">
    <location>
        <begin position="6"/>
        <end position="25"/>
    </location>
</feature>
<evidence type="ECO:0000313" key="9">
    <source>
        <dbReference type="EMBL" id="ROP84148.1"/>
    </source>
</evidence>
<feature type="transmembrane region" description="Helical" evidence="7">
    <location>
        <begin position="91"/>
        <end position="113"/>
    </location>
</feature>
<feature type="transmembrane region" description="Helical" evidence="7">
    <location>
        <begin position="151"/>
        <end position="169"/>
    </location>
</feature>
<keyword evidence="6 7" id="KW-0472">Membrane</keyword>
<evidence type="ECO:0000313" key="10">
    <source>
        <dbReference type="Proteomes" id="UP000278222"/>
    </source>
</evidence>
<dbReference type="AlphaFoldDB" id="A0A3N1L0M6"/>
<evidence type="ECO:0000256" key="1">
    <source>
        <dbReference type="ARBA" id="ARBA00004651"/>
    </source>
</evidence>
<evidence type="ECO:0000256" key="6">
    <source>
        <dbReference type="ARBA" id="ARBA00023136"/>
    </source>
</evidence>
<evidence type="ECO:0000259" key="8">
    <source>
        <dbReference type="Pfam" id="PF03458"/>
    </source>
</evidence>
<reference evidence="9 10" key="1">
    <citation type="submission" date="2018-11" db="EMBL/GenBank/DDBJ databases">
        <title>Genomic Encyclopedia of Type Strains, Phase IV (KMG-IV): sequencing the most valuable type-strain genomes for metagenomic binning, comparative biology and taxonomic classification.</title>
        <authorList>
            <person name="Goeker M."/>
        </authorList>
    </citation>
    <scope>NUCLEOTIDE SEQUENCE [LARGE SCALE GENOMIC DNA]</scope>
    <source>
        <strain evidence="9 10">DSM 5900</strain>
    </source>
</reference>
<feature type="domain" description="Glycine transporter" evidence="8">
    <location>
        <begin position="8"/>
        <end position="82"/>
    </location>
</feature>
<dbReference type="RefSeq" id="WP_123691849.1">
    <property type="nucleotide sequence ID" value="NZ_AP019700.1"/>
</dbReference>
<evidence type="ECO:0000256" key="7">
    <source>
        <dbReference type="SAM" id="Phobius"/>
    </source>
</evidence>
<feature type="transmembrane region" description="Helical" evidence="7">
    <location>
        <begin position="66"/>
        <end position="84"/>
    </location>
</feature>
<comment type="subcellular location">
    <subcellularLocation>
        <location evidence="1">Cell membrane</location>
        <topology evidence="1">Multi-pass membrane protein</topology>
    </subcellularLocation>
</comment>
<evidence type="ECO:0000256" key="3">
    <source>
        <dbReference type="ARBA" id="ARBA00022475"/>
    </source>
</evidence>
<feature type="domain" description="Glycine transporter" evidence="8">
    <location>
        <begin position="93"/>
        <end position="166"/>
    </location>
</feature>
<gene>
    <name evidence="9" type="ORF">EDC65_3496</name>
</gene>
<evidence type="ECO:0000256" key="5">
    <source>
        <dbReference type="ARBA" id="ARBA00022989"/>
    </source>
</evidence>
<feature type="transmembrane region" description="Helical" evidence="7">
    <location>
        <begin position="175"/>
        <end position="196"/>
    </location>
</feature>
<evidence type="ECO:0000256" key="2">
    <source>
        <dbReference type="ARBA" id="ARBA00008193"/>
    </source>
</evidence>
<dbReference type="OrthoDB" id="9791874at2"/>
<evidence type="ECO:0000256" key="4">
    <source>
        <dbReference type="ARBA" id="ARBA00022692"/>
    </source>
</evidence>
<keyword evidence="10" id="KW-1185">Reference proteome</keyword>
<accession>A0A3N1L0M6</accession>
<organism evidence="9 10">
    <name type="scientific">Stella humosa</name>
    <dbReference type="NCBI Taxonomy" id="94"/>
    <lineage>
        <taxon>Bacteria</taxon>
        <taxon>Pseudomonadati</taxon>
        <taxon>Pseudomonadota</taxon>
        <taxon>Alphaproteobacteria</taxon>
        <taxon>Rhodospirillales</taxon>
        <taxon>Stellaceae</taxon>
        <taxon>Stella</taxon>
    </lineage>
</organism>
<keyword evidence="5 7" id="KW-1133">Transmembrane helix</keyword>
<dbReference type="Proteomes" id="UP000278222">
    <property type="component" value="Unassembled WGS sequence"/>
</dbReference>
<dbReference type="EMBL" id="RJKX01000015">
    <property type="protein sequence ID" value="ROP84148.1"/>
    <property type="molecule type" value="Genomic_DNA"/>
</dbReference>
<proteinExistence type="inferred from homology"/>
<comment type="caution">
    <text evidence="9">The sequence shown here is derived from an EMBL/GenBank/DDBJ whole genome shotgun (WGS) entry which is preliminary data.</text>
</comment>
<name>A0A3N1L0M6_9PROT</name>
<dbReference type="Pfam" id="PF03458">
    <property type="entry name" value="Gly_transporter"/>
    <property type="match status" value="2"/>
</dbReference>
<dbReference type="PANTHER" id="PTHR30506">
    <property type="entry name" value="INNER MEMBRANE PROTEIN"/>
    <property type="match status" value="1"/>
</dbReference>
<keyword evidence="4 7" id="KW-0812">Transmembrane</keyword>
<dbReference type="PANTHER" id="PTHR30506:SF3">
    <property type="entry name" value="UPF0126 INNER MEMBRANE PROTEIN YADS-RELATED"/>
    <property type="match status" value="1"/>
</dbReference>
<dbReference type="GO" id="GO:0005886">
    <property type="term" value="C:plasma membrane"/>
    <property type="evidence" value="ECO:0007669"/>
    <property type="project" value="UniProtKB-SubCell"/>
</dbReference>
<protein>
    <submittedName>
        <fullName evidence="9">Putative membrane protein YeiH</fullName>
    </submittedName>
</protein>
<comment type="similarity">
    <text evidence="2">Belongs to the UPF0126 family.</text>
</comment>
<feature type="transmembrane region" description="Helical" evidence="7">
    <location>
        <begin position="32"/>
        <end position="60"/>
    </location>
</feature>
<keyword evidence="3" id="KW-1003">Cell membrane</keyword>
<sequence>MFDAFATILDWLGIAVFATTGALVASRKQMDIFGFVLLGTVTGIGGGTIRDTLLGILPVFWVTNPAYLVVCVVVSSTTFFFAHVPQSRYRLLLWFDAIGLAVFAVTGAETALATGVDPIVAVGMGVVTATFGGILRDLLGGESPVVLRREIYVTAALAGAALFVGMSTAGTPREIALTSGVVSAAAIRFAAIRWNWSLPRYRPRPGRGMDELDP</sequence>